<dbReference type="Proteomes" id="UP001620405">
    <property type="component" value="Unassembled WGS sequence"/>
</dbReference>
<dbReference type="SUPFAM" id="SSF55729">
    <property type="entry name" value="Acyl-CoA N-acyltransferases (Nat)"/>
    <property type="match status" value="1"/>
</dbReference>
<gene>
    <name evidence="4" type="ORF">ISP13_05100</name>
</gene>
<keyword evidence="2" id="KW-0012">Acyltransferase</keyword>
<dbReference type="PANTHER" id="PTHR43877:SF2">
    <property type="entry name" value="AMINOALKYLPHOSPHONATE N-ACETYLTRANSFERASE-RELATED"/>
    <property type="match status" value="1"/>
</dbReference>
<dbReference type="EMBL" id="JADIKG010000011">
    <property type="protein sequence ID" value="MFK2872900.1"/>
    <property type="molecule type" value="Genomic_DNA"/>
</dbReference>
<dbReference type="CDD" id="cd04301">
    <property type="entry name" value="NAT_SF"/>
    <property type="match status" value="1"/>
</dbReference>
<dbReference type="Pfam" id="PF00583">
    <property type="entry name" value="Acetyltransf_1"/>
    <property type="match status" value="1"/>
</dbReference>
<evidence type="ECO:0000259" key="3">
    <source>
        <dbReference type="PROSITE" id="PS51186"/>
    </source>
</evidence>
<comment type="caution">
    <text evidence="4">The sequence shown here is derived from an EMBL/GenBank/DDBJ whole genome shotgun (WGS) entry which is preliminary data.</text>
</comment>
<evidence type="ECO:0000256" key="1">
    <source>
        <dbReference type="ARBA" id="ARBA00022679"/>
    </source>
</evidence>
<keyword evidence="5" id="KW-1185">Reference proteome</keyword>
<protein>
    <submittedName>
        <fullName evidence="4">GNAT family N-acetyltransferase</fullName>
    </submittedName>
</protein>
<evidence type="ECO:0000256" key="2">
    <source>
        <dbReference type="ARBA" id="ARBA00023315"/>
    </source>
</evidence>
<accession>A0ABW8IUB1</accession>
<organism evidence="4 5">
    <name type="scientific">Dyella lipolytica</name>
    <dbReference type="NCBI Taxonomy" id="1867835"/>
    <lineage>
        <taxon>Bacteria</taxon>
        <taxon>Pseudomonadati</taxon>
        <taxon>Pseudomonadota</taxon>
        <taxon>Gammaproteobacteria</taxon>
        <taxon>Lysobacterales</taxon>
        <taxon>Rhodanobacteraceae</taxon>
        <taxon>Dyella</taxon>
    </lineage>
</organism>
<dbReference type="InterPro" id="IPR000182">
    <property type="entry name" value="GNAT_dom"/>
</dbReference>
<evidence type="ECO:0000313" key="4">
    <source>
        <dbReference type="EMBL" id="MFK2872900.1"/>
    </source>
</evidence>
<sequence length="157" mass="17603">MSFQIRQATIHDLDVLVPLFDGYRQFYKQPSDPARARTFLAERFAHHESLILLACDERGDGLGFTQLYPLFSSVRTVRTYLLNDLFVVVEARRDGVAKALLIAAADYTRALGAVSLSLSTARDNAPAQALYESLGWQRDQEFCEYGLVLKDALINAT</sequence>
<dbReference type="PROSITE" id="PS51186">
    <property type="entry name" value="GNAT"/>
    <property type="match status" value="1"/>
</dbReference>
<evidence type="ECO:0000313" key="5">
    <source>
        <dbReference type="Proteomes" id="UP001620405"/>
    </source>
</evidence>
<dbReference type="Gene3D" id="3.40.630.30">
    <property type="match status" value="1"/>
</dbReference>
<keyword evidence="1" id="KW-0808">Transferase</keyword>
<feature type="domain" description="N-acetyltransferase" evidence="3">
    <location>
        <begin position="3"/>
        <end position="157"/>
    </location>
</feature>
<dbReference type="InterPro" id="IPR016181">
    <property type="entry name" value="Acyl_CoA_acyltransferase"/>
</dbReference>
<reference evidence="4 5" key="1">
    <citation type="submission" date="2020-10" db="EMBL/GenBank/DDBJ databases">
        <title>Phylogeny of dyella-like bacteria.</title>
        <authorList>
            <person name="Fu J."/>
        </authorList>
    </citation>
    <scope>NUCLEOTIDE SEQUENCE [LARGE SCALE GENOMIC DNA]</scope>
    <source>
        <strain evidence="4 5">DHOB07</strain>
    </source>
</reference>
<dbReference type="RefSeq" id="WP_284398615.1">
    <property type="nucleotide sequence ID" value="NZ_BSNQ01000003.1"/>
</dbReference>
<dbReference type="InterPro" id="IPR050832">
    <property type="entry name" value="Bact_Acetyltransf"/>
</dbReference>
<dbReference type="PANTHER" id="PTHR43877">
    <property type="entry name" value="AMINOALKYLPHOSPHONATE N-ACETYLTRANSFERASE-RELATED-RELATED"/>
    <property type="match status" value="1"/>
</dbReference>
<name>A0ABW8IUB1_9GAMM</name>
<proteinExistence type="predicted"/>